<accession>A0A4D6MGA6</accession>
<reference evidence="1 2" key="1">
    <citation type="submission" date="2019-04" db="EMBL/GenBank/DDBJ databases">
        <title>An improved genome assembly and genetic linkage map for asparagus bean, Vigna unguiculata ssp. sesquipedialis.</title>
        <authorList>
            <person name="Xia Q."/>
            <person name="Zhang R."/>
            <person name="Dong Y."/>
        </authorList>
    </citation>
    <scope>NUCLEOTIDE SEQUENCE [LARGE SCALE GENOMIC DNA]</scope>
    <source>
        <tissue evidence="1">Leaf</tissue>
    </source>
</reference>
<evidence type="ECO:0000313" key="2">
    <source>
        <dbReference type="Proteomes" id="UP000501690"/>
    </source>
</evidence>
<proteinExistence type="predicted"/>
<protein>
    <submittedName>
        <fullName evidence="1">Uncharacterized protein</fullName>
    </submittedName>
</protein>
<gene>
    <name evidence="1" type="ORF">DEO72_LG7g814</name>
</gene>
<name>A0A4D6MGA6_VIGUN</name>
<organism evidence="1 2">
    <name type="scientific">Vigna unguiculata</name>
    <name type="common">Cowpea</name>
    <dbReference type="NCBI Taxonomy" id="3917"/>
    <lineage>
        <taxon>Eukaryota</taxon>
        <taxon>Viridiplantae</taxon>
        <taxon>Streptophyta</taxon>
        <taxon>Embryophyta</taxon>
        <taxon>Tracheophyta</taxon>
        <taxon>Spermatophyta</taxon>
        <taxon>Magnoliopsida</taxon>
        <taxon>eudicotyledons</taxon>
        <taxon>Gunneridae</taxon>
        <taxon>Pentapetalae</taxon>
        <taxon>rosids</taxon>
        <taxon>fabids</taxon>
        <taxon>Fabales</taxon>
        <taxon>Fabaceae</taxon>
        <taxon>Papilionoideae</taxon>
        <taxon>50 kb inversion clade</taxon>
        <taxon>NPAAA clade</taxon>
        <taxon>indigoferoid/millettioid clade</taxon>
        <taxon>Phaseoleae</taxon>
        <taxon>Vigna</taxon>
    </lineage>
</organism>
<evidence type="ECO:0000313" key="1">
    <source>
        <dbReference type="EMBL" id="QCD99531.1"/>
    </source>
</evidence>
<dbReference type="AlphaFoldDB" id="A0A4D6MGA6"/>
<dbReference type="EMBL" id="CP039351">
    <property type="protein sequence ID" value="QCD99531.1"/>
    <property type="molecule type" value="Genomic_DNA"/>
</dbReference>
<keyword evidence="2" id="KW-1185">Reference proteome</keyword>
<dbReference type="Proteomes" id="UP000501690">
    <property type="component" value="Linkage Group LG7"/>
</dbReference>
<sequence>MMVSRGMFPFRYGGEETLFCVASGMNEGVMKLFRRDAVVEDGGHNRLAAFRVKCMDSCRRCKSVLWLSRFAFVTFVVFSCMECINGASHIFVAVAGCCRSDDGYKALLRQRCSTPGAVVAHSAYVEDCDLGREEDVDVFTVACRFVMVQICDARDTVVWM</sequence>